<dbReference type="Gene3D" id="1.10.10.10">
    <property type="entry name" value="Winged helix-like DNA-binding domain superfamily/Winged helix DNA-binding domain"/>
    <property type="match status" value="1"/>
</dbReference>
<dbReference type="GO" id="GO:0004016">
    <property type="term" value="F:adenylate cyclase activity"/>
    <property type="evidence" value="ECO:0007669"/>
    <property type="project" value="TreeGrafter"/>
</dbReference>
<dbReference type="GO" id="GO:0005737">
    <property type="term" value="C:cytoplasm"/>
    <property type="evidence" value="ECO:0007669"/>
    <property type="project" value="TreeGrafter"/>
</dbReference>
<reference evidence="4 5" key="1">
    <citation type="submission" date="2020-02" db="EMBL/GenBank/DDBJ databases">
        <title>Whole-genome analyses of novel actinobacteria.</title>
        <authorList>
            <person name="Sahin N."/>
            <person name="Gencbay T."/>
        </authorList>
    </citation>
    <scope>NUCLEOTIDE SEQUENCE [LARGE SCALE GENOMIC DNA]</scope>
    <source>
        <strain evidence="4 5">HC44</strain>
    </source>
</reference>
<evidence type="ECO:0000313" key="5">
    <source>
        <dbReference type="Proteomes" id="UP000472335"/>
    </source>
</evidence>
<dbReference type="InterPro" id="IPR027417">
    <property type="entry name" value="P-loop_NTPase"/>
</dbReference>
<dbReference type="InterPro" id="IPR003593">
    <property type="entry name" value="AAA+_ATPase"/>
</dbReference>
<dbReference type="GO" id="GO:0003677">
    <property type="term" value="F:DNA binding"/>
    <property type="evidence" value="ECO:0007669"/>
    <property type="project" value="InterPro"/>
</dbReference>
<dbReference type="InterPro" id="IPR016032">
    <property type="entry name" value="Sig_transdc_resp-reg_C-effctor"/>
</dbReference>
<protein>
    <submittedName>
        <fullName evidence="4">AAA family ATPase</fullName>
    </submittedName>
</protein>
<keyword evidence="5" id="KW-1185">Reference proteome</keyword>
<dbReference type="InterPro" id="IPR000792">
    <property type="entry name" value="Tscrpt_reg_LuxR_C"/>
</dbReference>
<dbReference type="SMART" id="SM00421">
    <property type="entry name" value="HTH_LUXR"/>
    <property type="match status" value="1"/>
</dbReference>
<accession>A0A6G4VAM5</accession>
<dbReference type="Gene3D" id="3.40.50.300">
    <property type="entry name" value="P-loop containing nucleotide triphosphate hydrolases"/>
    <property type="match status" value="1"/>
</dbReference>
<organism evidence="4 5">
    <name type="scientific">Streptomyces scabichelini</name>
    <dbReference type="NCBI Taxonomy" id="2711217"/>
    <lineage>
        <taxon>Bacteria</taxon>
        <taxon>Bacillati</taxon>
        <taxon>Actinomycetota</taxon>
        <taxon>Actinomycetes</taxon>
        <taxon>Kitasatosporales</taxon>
        <taxon>Streptomycetaceae</taxon>
        <taxon>Streptomyces</taxon>
    </lineage>
</organism>
<proteinExistence type="predicted"/>
<comment type="caution">
    <text evidence="4">The sequence shown here is derived from an EMBL/GenBank/DDBJ whole genome shotgun (WGS) entry which is preliminary data.</text>
</comment>
<dbReference type="InterPro" id="IPR041664">
    <property type="entry name" value="AAA_16"/>
</dbReference>
<dbReference type="PRINTS" id="PR00038">
    <property type="entry name" value="HTHLUXR"/>
</dbReference>
<dbReference type="GO" id="GO:0006355">
    <property type="term" value="P:regulation of DNA-templated transcription"/>
    <property type="evidence" value="ECO:0007669"/>
    <property type="project" value="InterPro"/>
</dbReference>
<dbReference type="SMART" id="SM00382">
    <property type="entry name" value="AAA"/>
    <property type="match status" value="1"/>
</dbReference>
<dbReference type="Gene3D" id="1.25.40.10">
    <property type="entry name" value="Tetratricopeptide repeat domain"/>
    <property type="match status" value="1"/>
</dbReference>
<evidence type="ECO:0000256" key="2">
    <source>
        <dbReference type="ARBA" id="ARBA00022840"/>
    </source>
</evidence>
<evidence type="ECO:0000259" key="3">
    <source>
        <dbReference type="PROSITE" id="PS50043"/>
    </source>
</evidence>
<keyword evidence="2" id="KW-0067">ATP-binding</keyword>
<evidence type="ECO:0000313" key="4">
    <source>
        <dbReference type="EMBL" id="NGO11172.1"/>
    </source>
</evidence>
<evidence type="ECO:0000256" key="1">
    <source>
        <dbReference type="ARBA" id="ARBA00022741"/>
    </source>
</evidence>
<dbReference type="InterPro" id="IPR011990">
    <property type="entry name" value="TPR-like_helical_dom_sf"/>
</dbReference>
<dbReference type="PANTHER" id="PTHR16305">
    <property type="entry name" value="TESTICULAR SOLUBLE ADENYLYL CYCLASE"/>
    <property type="match status" value="1"/>
</dbReference>
<dbReference type="SUPFAM" id="SSF52540">
    <property type="entry name" value="P-loop containing nucleoside triphosphate hydrolases"/>
    <property type="match status" value="1"/>
</dbReference>
<dbReference type="PROSITE" id="PS50043">
    <property type="entry name" value="HTH_LUXR_2"/>
    <property type="match status" value="1"/>
</dbReference>
<dbReference type="SUPFAM" id="SSF46894">
    <property type="entry name" value="C-terminal effector domain of the bipartite response regulators"/>
    <property type="match status" value="1"/>
</dbReference>
<name>A0A6G4VAM5_9ACTN</name>
<dbReference type="Pfam" id="PF13191">
    <property type="entry name" value="AAA_16"/>
    <property type="match status" value="1"/>
</dbReference>
<dbReference type="Proteomes" id="UP000472335">
    <property type="component" value="Unassembled WGS sequence"/>
</dbReference>
<dbReference type="RefSeq" id="WP_165263545.1">
    <property type="nucleotide sequence ID" value="NZ_JAAKZY010000095.1"/>
</dbReference>
<sequence length="864" mass="92910">MRGNLLEREKDLRELLAAVDDAVAGHGSVVLVVGEAGIGKTSLVRAFIQAVGDGTRVLVGACDDLMAPRTLGPLRDAVHGTGGPLEKALAEEDAGEAVLAALPEELSGPDPAVLVVEDVHWADDATLDALTYLAGRIDRLPAVLVLTFRDDAVSTGHPLQRLLGALARTRMRRLALRPLSPAAVTALATGTGRDPDTLHAVTGGNPFYVTEVLADAPGAVPDTVADAVLARVRLLDDGCRTALGRLSVVPTHVGFELAEALLGEHLDDLPQAEERGIIEVRAEGLAFRHELARRAIECGLPALRRRSLNRAVVNALRAQQEPDLDRLVHHAVQADDADTVVEYAPLAGYEAARAGSHRQALVHFEAALRHPGRFTTAERAGLMDAYAWELYNAHRFAEAVAAGGEAVRLYEPLGECVPLGDALVGLSRHQYMTGATDAAEEAAARAVQVLEPTGNTPYLSYALAHRGALLALTGHSEQAMPVLRRARHLATLSRYNGLVALCLNYLGVARADLGDPAHALNDVRESLEVSLREGCHEGVARAYTNLAELLYRFGDLEALDRCVDEGLAFARERGFWSHAYNLEVHRCLSLMHHGRTSDAEDGLRVLVEARDDPGMLYVYSVPPYARLLARRGDDRAEGWLAEAWRRAQLQRSLPGLAYAGLAYAEWAWLARRPDVAAAVRDALLPHLCRPGQAPFRAELLRHTARAGLPAEPFEGCPEPYAAGLRGDWRKAAQGWAATGATYEQALELAESGQPEPTLEALRLLDGLGTTAVAGLVRDRLRDLGLRRVPRGPTATTRAHPAGLTHRQADVLDLLTEGLTNAQIAQRLVLSVRTVDHHVAAILGKLGVASRREAAETARSLGVVH</sequence>
<dbReference type="GO" id="GO:0005524">
    <property type="term" value="F:ATP binding"/>
    <property type="evidence" value="ECO:0007669"/>
    <property type="project" value="UniProtKB-KW"/>
</dbReference>
<dbReference type="SUPFAM" id="SSF48452">
    <property type="entry name" value="TPR-like"/>
    <property type="match status" value="1"/>
</dbReference>
<feature type="domain" description="HTH luxR-type" evidence="3">
    <location>
        <begin position="796"/>
        <end position="861"/>
    </location>
</feature>
<dbReference type="PANTHER" id="PTHR16305:SF35">
    <property type="entry name" value="TRANSCRIPTIONAL ACTIVATOR DOMAIN"/>
    <property type="match status" value="1"/>
</dbReference>
<keyword evidence="1" id="KW-0547">Nucleotide-binding</keyword>
<dbReference type="AlphaFoldDB" id="A0A6G4VAM5"/>
<dbReference type="CDD" id="cd06170">
    <property type="entry name" value="LuxR_C_like"/>
    <property type="match status" value="1"/>
</dbReference>
<dbReference type="Pfam" id="PF00196">
    <property type="entry name" value="GerE"/>
    <property type="match status" value="1"/>
</dbReference>
<dbReference type="InterPro" id="IPR036388">
    <property type="entry name" value="WH-like_DNA-bd_sf"/>
</dbReference>
<dbReference type="EMBL" id="JAAKZY010000095">
    <property type="protein sequence ID" value="NGO11172.1"/>
    <property type="molecule type" value="Genomic_DNA"/>
</dbReference>
<dbReference type="PROSITE" id="PS00622">
    <property type="entry name" value="HTH_LUXR_1"/>
    <property type="match status" value="1"/>
</dbReference>
<gene>
    <name evidence="4" type="ORF">G5C60_27110</name>
</gene>